<evidence type="ECO:0000313" key="2">
    <source>
        <dbReference type="Proteomes" id="UP001345827"/>
    </source>
</evidence>
<reference evidence="1 2" key="1">
    <citation type="submission" date="2023-06" db="EMBL/GenBank/DDBJ databases">
        <title>Black Yeasts Isolated from many extreme environments.</title>
        <authorList>
            <person name="Coleine C."/>
            <person name="Stajich J.E."/>
            <person name="Selbmann L."/>
        </authorList>
    </citation>
    <scope>NUCLEOTIDE SEQUENCE [LARGE SCALE GENOMIC DNA]</scope>
    <source>
        <strain evidence="1 2">CCFEE 5887</strain>
    </source>
</reference>
<name>A0AAV9QAU2_9PEZI</name>
<sequence length="400" mass="45202">MEAWSVYHRLLGMTRERIPTMDQENIEACLLTVLMMSRYEGSMHYPTRLASTTKNSFMDLRSWLHHDGALAILKVWYDNQSHLSSASSIIKHARRGAIQSALLRGLALADWLLDGAQFGEEGQELQYDRILVRTVNLRHAMCRIGPQGYDAELCAIRDLDWEAQELDRALREHATNIPYAESIQRHVLKEQVRNWTWPRDHFFSLTVCTYEKPGYAAMWAIYYAARILVNSTWLRILGLQSSKHDDVESIYDHKRLECATNLKEMADHLAAALPFVLERVKLDNSGSPSCQASVKMNTEEAVKPHLATLMVWPLTVASSVEGIDEMQQQWFRSELGSIGRIVGDGILDQNVGGLRDFESYTAMVSPENFATQNGTTTIPRILTSAVGSVPLKVHAGDRGE</sequence>
<evidence type="ECO:0000313" key="1">
    <source>
        <dbReference type="EMBL" id="KAK5537742.1"/>
    </source>
</evidence>
<dbReference type="AlphaFoldDB" id="A0AAV9QAU2"/>
<organism evidence="1 2">
    <name type="scientific">Vermiconidia calcicola</name>
    <dbReference type="NCBI Taxonomy" id="1690605"/>
    <lineage>
        <taxon>Eukaryota</taxon>
        <taxon>Fungi</taxon>
        <taxon>Dikarya</taxon>
        <taxon>Ascomycota</taxon>
        <taxon>Pezizomycotina</taxon>
        <taxon>Dothideomycetes</taxon>
        <taxon>Dothideomycetidae</taxon>
        <taxon>Mycosphaerellales</taxon>
        <taxon>Extremaceae</taxon>
        <taxon>Vermiconidia</taxon>
    </lineage>
</organism>
<comment type="caution">
    <text evidence="1">The sequence shown here is derived from an EMBL/GenBank/DDBJ whole genome shotgun (WGS) entry which is preliminary data.</text>
</comment>
<dbReference type="PANTHER" id="PTHR38791:SF13">
    <property type="entry name" value="ZN(2)-C6 FUNGAL-TYPE DOMAIN-CONTAINING PROTEIN"/>
    <property type="match status" value="1"/>
</dbReference>
<dbReference type="EMBL" id="JAXLQG010000007">
    <property type="protein sequence ID" value="KAK5537742.1"/>
    <property type="molecule type" value="Genomic_DNA"/>
</dbReference>
<dbReference type="InterPro" id="IPR053175">
    <property type="entry name" value="DHMBA_Reg_Transcription_Factor"/>
</dbReference>
<protein>
    <submittedName>
        <fullName evidence="1">Uncharacterized protein</fullName>
    </submittedName>
</protein>
<dbReference type="Proteomes" id="UP001345827">
    <property type="component" value="Unassembled WGS sequence"/>
</dbReference>
<gene>
    <name evidence="1" type="ORF">LTR25_004994</name>
</gene>
<keyword evidence="2" id="KW-1185">Reference proteome</keyword>
<accession>A0AAV9QAU2</accession>
<dbReference type="PANTHER" id="PTHR38791">
    <property type="entry name" value="ZN(II)2CYS6 TRANSCRIPTION FACTOR (EUROFUNG)-RELATED-RELATED"/>
    <property type="match status" value="1"/>
</dbReference>
<proteinExistence type="predicted"/>